<dbReference type="SUPFAM" id="SSF54060">
    <property type="entry name" value="His-Me finger endonucleases"/>
    <property type="match status" value="1"/>
</dbReference>
<gene>
    <name evidence="2" type="ORF">AB840_11315</name>
</gene>
<comment type="caution">
    <text evidence="2">The sequence shown here is derived from an EMBL/GenBank/DDBJ whole genome shotgun (WGS) entry which is preliminary data.</text>
</comment>
<feature type="domain" description="HNH nuclease" evidence="1">
    <location>
        <begin position="37"/>
        <end position="79"/>
    </location>
</feature>
<dbReference type="EMBL" id="LEKT01000043">
    <property type="protein sequence ID" value="KMO85859.1"/>
    <property type="molecule type" value="Genomic_DNA"/>
</dbReference>
<accession>A0A0J6WTK1</accession>
<dbReference type="Gene3D" id="3.90.75.20">
    <property type="match status" value="1"/>
</dbReference>
<dbReference type="Proteomes" id="UP000036503">
    <property type="component" value="Unassembled WGS sequence"/>
</dbReference>
<dbReference type="Pfam" id="PF13392">
    <property type="entry name" value="HNH_3"/>
    <property type="match status" value="1"/>
</dbReference>
<evidence type="ECO:0000313" key="3">
    <source>
        <dbReference type="Proteomes" id="UP000036503"/>
    </source>
</evidence>
<proteinExistence type="predicted"/>
<protein>
    <recommendedName>
        <fullName evidence="1">HNH nuclease domain-containing protein</fullName>
    </recommendedName>
</protein>
<evidence type="ECO:0000313" key="2">
    <source>
        <dbReference type="EMBL" id="KMO85859.1"/>
    </source>
</evidence>
<dbReference type="AlphaFoldDB" id="A0A0J6WTK1"/>
<evidence type="ECO:0000259" key="1">
    <source>
        <dbReference type="Pfam" id="PF13392"/>
    </source>
</evidence>
<sequence>MYSNNGKYASFLSDKYTRDDNTGYYLSSKLFNGKRKRLHIAVWEYFNGDIPMGYQIHHKDFNKNNNEISNLELKTVHDHLSLHAKLHTKEHVMEFHKKGIEAAKKWHASSDGSQWHKKRYDQMKDKLHQKIKRICPVCGNGFETTRTHENAFCSNNCRSAYRRRSGVDNEKRTCIICGNEFTTNKYSKAKTCSPKCYTKSRLQTMQNKKYKKAQ</sequence>
<keyword evidence="3" id="KW-1185">Reference proteome</keyword>
<dbReference type="InterPro" id="IPR044925">
    <property type="entry name" value="His-Me_finger_sf"/>
</dbReference>
<reference evidence="2 3" key="1">
    <citation type="submission" date="2015-06" db="EMBL/GenBank/DDBJ databases">
        <title>Draft genome sequence of beer spoilage bacterium Megasphaera cerevisiae type strain 20462.</title>
        <authorList>
            <person name="Kutumbaka K."/>
            <person name="Pasmowitz J."/>
            <person name="Mategko J."/>
            <person name="Reyes D."/>
            <person name="Friedrich A."/>
            <person name="Han S."/>
            <person name="Martens-Habbena W."/>
            <person name="Neal-McKinney J."/>
            <person name="Janagama H.K."/>
            <person name="Nadala C."/>
            <person name="Samadpour M."/>
        </authorList>
    </citation>
    <scope>NUCLEOTIDE SEQUENCE [LARGE SCALE GENOMIC DNA]</scope>
    <source>
        <strain evidence="2 3">DSM 20462</strain>
    </source>
</reference>
<dbReference type="InterPro" id="IPR003615">
    <property type="entry name" value="HNH_nuc"/>
</dbReference>
<dbReference type="InParanoid" id="A0A0J6WTK1"/>
<name>A0A0J6WTK1_9FIRM</name>
<organism evidence="2 3">
    <name type="scientific">Megasphaera cerevisiae DSM 20462</name>
    <dbReference type="NCBI Taxonomy" id="1122219"/>
    <lineage>
        <taxon>Bacteria</taxon>
        <taxon>Bacillati</taxon>
        <taxon>Bacillota</taxon>
        <taxon>Negativicutes</taxon>
        <taxon>Veillonellales</taxon>
        <taxon>Veillonellaceae</taxon>
        <taxon>Megasphaera</taxon>
    </lineage>
</organism>
<dbReference type="PATRIC" id="fig|1122219.3.peg.2215"/>